<feature type="domain" description="Replication initiation protein-like C-terminal" evidence="1">
    <location>
        <begin position="125"/>
        <end position="229"/>
    </location>
</feature>
<organism evidence="2">
    <name type="scientific">marine sediment metagenome</name>
    <dbReference type="NCBI Taxonomy" id="412755"/>
    <lineage>
        <taxon>unclassified sequences</taxon>
        <taxon>metagenomes</taxon>
        <taxon>ecological metagenomes</taxon>
    </lineage>
</organism>
<reference evidence="2" key="1">
    <citation type="journal article" date="2014" name="Front. Microbiol.">
        <title>High frequency of phylogenetically diverse reductive dehalogenase-homologous genes in deep subseafloor sedimentary metagenomes.</title>
        <authorList>
            <person name="Kawai M."/>
            <person name="Futagami T."/>
            <person name="Toyoda A."/>
            <person name="Takaki Y."/>
            <person name="Nishi S."/>
            <person name="Hori S."/>
            <person name="Arai W."/>
            <person name="Tsubouchi T."/>
            <person name="Morono Y."/>
            <person name="Uchiyama I."/>
            <person name="Ito T."/>
            <person name="Fujiyama A."/>
            <person name="Inagaki F."/>
            <person name="Takami H."/>
        </authorList>
    </citation>
    <scope>NUCLEOTIDE SEQUENCE</scope>
    <source>
        <strain evidence="2">Expedition CK06-06</strain>
    </source>
</reference>
<dbReference type="EMBL" id="BARW01001706">
    <property type="protein sequence ID" value="GAI62835.1"/>
    <property type="molecule type" value="Genomic_DNA"/>
</dbReference>
<dbReference type="AlphaFoldDB" id="X1RI59"/>
<evidence type="ECO:0000259" key="1">
    <source>
        <dbReference type="Pfam" id="PF02486"/>
    </source>
</evidence>
<feature type="non-terminal residue" evidence="2">
    <location>
        <position position="247"/>
    </location>
</feature>
<dbReference type="InterPro" id="IPR003491">
    <property type="entry name" value="REP-like_C"/>
</dbReference>
<accession>X1RI59</accession>
<proteinExistence type="predicted"/>
<dbReference type="Pfam" id="PF02486">
    <property type="entry name" value="Rep_trans"/>
    <property type="match status" value="1"/>
</dbReference>
<comment type="caution">
    <text evidence="2">The sequence shown here is derived from an EMBL/GenBank/DDBJ whole genome shotgun (WGS) entry which is preliminary data.</text>
</comment>
<name>X1RI59_9ZZZZ</name>
<evidence type="ECO:0000313" key="2">
    <source>
        <dbReference type="EMBL" id="GAI62835.1"/>
    </source>
</evidence>
<sequence>MMACKEAKMGNLGTVLPRCNSQNSNSVGVHWLNNSFDYKDLEKIKAWITHFWNDCDEDGVRIDGYDRRFVWSSGVSLCFDPDPERRKKIHRGRITLIIPGKACDMLTAPDLSLLMEGCQELGGTCSRIDIFWDDYDRTVNPKDLWDVIDKDDYSIFQVASKNQTRNRTHKQNDGLVCDEVSFGRRGSKGSGAYLRVYDKKLESNDECNCVRWELELTDVKAQKVFTRLAGVCGDLECFAIICGALVG</sequence>
<gene>
    <name evidence="2" type="ORF">S12H4_05227</name>
</gene>
<protein>
    <recommendedName>
        <fullName evidence="1">Replication initiation protein-like C-terminal domain-containing protein</fullName>
    </recommendedName>
</protein>